<keyword evidence="1" id="KW-0929">Antimicrobial</keyword>
<feature type="compositionally biased region" description="Basic and acidic residues" evidence="3">
    <location>
        <begin position="1"/>
        <end position="20"/>
    </location>
</feature>
<evidence type="ECO:0000256" key="3">
    <source>
        <dbReference type="SAM" id="MobiDB-lite"/>
    </source>
</evidence>
<evidence type="ECO:0000313" key="5">
    <source>
        <dbReference type="Proteomes" id="UP001165082"/>
    </source>
</evidence>
<dbReference type="OrthoDB" id="198750at2759"/>
<dbReference type="GO" id="GO:0031640">
    <property type="term" value="P:killing of cells of another organism"/>
    <property type="evidence" value="ECO:0007669"/>
    <property type="project" value="UniProtKB-KW"/>
</dbReference>
<dbReference type="InterPro" id="IPR023347">
    <property type="entry name" value="Lysozyme_dom_sf"/>
</dbReference>
<comment type="caution">
    <text evidence="4">The sequence shown here is derived from an EMBL/GenBank/DDBJ whole genome shotgun (WGS) entry which is preliminary data.</text>
</comment>
<feature type="compositionally biased region" description="Gly residues" evidence="3">
    <location>
        <begin position="22"/>
        <end position="31"/>
    </location>
</feature>
<dbReference type="EMBL" id="BRXZ01002310">
    <property type="protein sequence ID" value="GMH59507.1"/>
    <property type="molecule type" value="Genomic_DNA"/>
</dbReference>
<dbReference type="SUPFAM" id="SSF53955">
    <property type="entry name" value="Lysozyme-like"/>
    <property type="match status" value="1"/>
</dbReference>
<name>A0A9W7DY78_9STRA</name>
<dbReference type="GO" id="GO:0042742">
    <property type="term" value="P:defense response to bacterium"/>
    <property type="evidence" value="ECO:0007669"/>
    <property type="project" value="UniProtKB-KW"/>
</dbReference>
<feature type="compositionally biased region" description="Basic and acidic residues" evidence="3">
    <location>
        <begin position="32"/>
        <end position="43"/>
    </location>
</feature>
<feature type="region of interest" description="Disordered" evidence="3">
    <location>
        <begin position="1"/>
        <end position="45"/>
    </location>
</feature>
<dbReference type="Gene3D" id="1.10.530.40">
    <property type="match status" value="1"/>
</dbReference>
<dbReference type="Pfam" id="PF00959">
    <property type="entry name" value="Phage_lysozyme"/>
    <property type="match status" value="1"/>
</dbReference>
<proteinExistence type="predicted"/>
<dbReference type="GO" id="GO:0009253">
    <property type="term" value="P:peptidoglycan catabolic process"/>
    <property type="evidence" value="ECO:0007669"/>
    <property type="project" value="InterPro"/>
</dbReference>
<dbReference type="AlphaFoldDB" id="A0A9W7DY78"/>
<dbReference type="Proteomes" id="UP001165082">
    <property type="component" value="Unassembled WGS sequence"/>
</dbReference>
<keyword evidence="2" id="KW-0081">Bacteriolytic enzyme</keyword>
<dbReference type="InterPro" id="IPR023346">
    <property type="entry name" value="Lysozyme-like_dom_sf"/>
</dbReference>
<evidence type="ECO:0000313" key="4">
    <source>
        <dbReference type="EMBL" id="GMH59507.1"/>
    </source>
</evidence>
<dbReference type="GO" id="GO:0003796">
    <property type="term" value="F:lysozyme activity"/>
    <property type="evidence" value="ECO:0007669"/>
    <property type="project" value="InterPro"/>
</dbReference>
<dbReference type="InterPro" id="IPR002196">
    <property type="entry name" value="Glyco_hydro_24"/>
</dbReference>
<gene>
    <name evidence="4" type="ORF">TrRE_jg8128</name>
</gene>
<evidence type="ECO:0000256" key="1">
    <source>
        <dbReference type="ARBA" id="ARBA00022529"/>
    </source>
</evidence>
<accession>A0A9W7DY78</accession>
<sequence>MERLPGEGEKERRERGDKENGGYAGSIGWGGREGKSGTSKEAESNSMWTKYLASPMVSMQRLRTPKAMTEMQRRTMRVRVDLRALLAGTEAWRRASACERGGCVSWRRLFTKSASSYSFGGNGLALLTAFEGFSSKCYLDSEGVETIGYGHACQSSSTDLPEYGVTCTSTSCSGTLTESQAREVLANDVATFVTCVRNAVTVDVVQKSVSVSYKYQECSGSCQYCSSCGGCLGSSYSFAGCADGGGGGGGGCDDGCRACIEGGGGTACAEKACTECSDQCKACVENGGGKACEERCV</sequence>
<protein>
    <submittedName>
        <fullName evidence="4">Uncharacterized protein</fullName>
    </submittedName>
</protein>
<keyword evidence="5" id="KW-1185">Reference proteome</keyword>
<dbReference type="GO" id="GO:0016998">
    <property type="term" value="P:cell wall macromolecule catabolic process"/>
    <property type="evidence" value="ECO:0007669"/>
    <property type="project" value="InterPro"/>
</dbReference>
<reference evidence="4" key="1">
    <citation type="submission" date="2022-07" db="EMBL/GenBank/DDBJ databases">
        <title>Genome analysis of Parmales, a sister group of diatoms, reveals the evolutionary specialization of diatoms from phago-mixotrophs to photoautotrophs.</title>
        <authorList>
            <person name="Ban H."/>
            <person name="Sato S."/>
            <person name="Yoshikawa S."/>
            <person name="Kazumasa Y."/>
            <person name="Nakamura Y."/>
            <person name="Ichinomiya M."/>
            <person name="Saitoh K."/>
            <person name="Sato N."/>
            <person name="Blanc-Mathieu R."/>
            <person name="Endo H."/>
            <person name="Kuwata A."/>
            <person name="Ogata H."/>
        </authorList>
    </citation>
    <scope>NUCLEOTIDE SEQUENCE</scope>
</reference>
<evidence type="ECO:0000256" key="2">
    <source>
        <dbReference type="ARBA" id="ARBA00022638"/>
    </source>
</evidence>
<organism evidence="4 5">
    <name type="scientific">Triparma retinervis</name>
    <dbReference type="NCBI Taxonomy" id="2557542"/>
    <lineage>
        <taxon>Eukaryota</taxon>
        <taxon>Sar</taxon>
        <taxon>Stramenopiles</taxon>
        <taxon>Ochrophyta</taxon>
        <taxon>Bolidophyceae</taxon>
        <taxon>Parmales</taxon>
        <taxon>Triparmaceae</taxon>
        <taxon>Triparma</taxon>
    </lineage>
</organism>